<feature type="region of interest" description="Disordered" evidence="1">
    <location>
        <begin position="244"/>
        <end position="282"/>
    </location>
</feature>
<evidence type="ECO:0000313" key="2">
    <source>
        <dbReference type="EMBL" id="KAF6761802.1"/>
    </source>
</evidence>
<feature type="region of interest" description="Disordered" evidence="1">
    <location>
        <begin position="94"/>
        <end position="222"/>
    </location>
</feature>
<evidence type="ECO:0000313" key="3">
    <source>
        <dbReference type="Proteomes" id="UP000521943"/>
    </source>
</evidence>
<protein>
    <submittedName>
        <fullName evidence="2">Uncharacterized protein</fullName>
    </submittedName>
</protein>
<dbReference type="AlphaFoldDB" id="A0A8H6ICL4"/>
<organism evidence="2 3">
    <name type="scientific">Ephemerocybe angulata</name>
    <dbReference type="NCBI Taxonomy" id="980116"/>
    <lineage>
        <taxon>Eukaryota</taxon>
        <taxon>Fungi</taxon>
        <taxon>Dikarya</taxon>
        <taxon>Basidiomycota</taxon>
        <taxon>Agaricomycotina</taxon>
        <taxon>Agaricomycetes</taxon>
        <taxon>Agaricomycetidae</taxon>
        <taxon>Agaricales</taxon>
        <taxon>Agaricineae</taxon>
        <taxon>Psathyrellaceae</taxon>
        <taxon>Ephemerocybe</taxon>
    </lineage>
</organism>
<feature type="compositionally biased region" description="Basic and acidic residues" evidence="1">
    <location>
        <begin position="207"/>
        <end position="222"/>
    </location>
</feature>
<evidence type="ECO:0000256" key="1">
    <source>
        <dbReference type="SAM" id="MobiDB-lite"/>
    </source>
</evidence>
<proteinExistence type="predicted"/>
<comment type="caution">
    <text evidence="2">The sequence shown here is derived from an EMBL/GenBank/DDBJ whole genome shotgun (WGS) entry which is preliminary data.</text>
</comment>
<gene>
    <name evidence="2" type="ORF">DFP72DRAFT_631050</name>
</gene>
<feature type="compositionally biased region" description="Acidic residues" evidence="1">
    <location>
        <begin position="137"/>
        <end position="160"/>
    </location>
</feature>
<accession>A0A8H6ICL4</accession>
<feature type="compositionally biased region" description="Acidic residues" evidence="1">
    <location>
        <begin position="99"/>
        <end position="125"/>
    </location>
</feature>
<reference evidence="2 3" key="1">
    <citation type="submission" date="2020-07" db="EMBL/GenBank/DDBJ databases">
        <title>Comparative genomics of pyrophilous fungi reveals a link between fire events and developmental genes.</title>
        <authorList>
            <consortium name="DOE Joint Genome Institute"/>
            <person name="Steindorff A.S."/>
            <person name="Carver A."/>
            <person name="Calhoun S."/>
            <person name="Stillman K."/>
            <person name="Liu H."/>
            <person name="Lipzen A."/>
            <person name="Pangilinan J."/>
            <person name="Labutti K."/>
            <person name="Bruns T.D."/>
            <person name="Grigoriev I.V."/>
        </authorList>
    </citation>
    <scope>NUCLEOTIDE SEQUENCE [LARGE SCALE GENOMIC DNA]</scope>
    <source>
        <strain evidence="2 3">CBS 144469</strain>
    </source>
</reference>
<dbReference type="EMBL" id="JACGCI010000009">
    <property type="protein sequence ID" value="KAF6761802.1"/>
    <property type="molecule type" value="Genomic_DNA"/>
</dbReference>
<name>A0A8H6ICL4_9AGAR</name>
<dbReference type="Proteomes" id="UP000521943">
    <property type="component" value="Unassembled WGS sequence"/>
</dbReference>
<sequence length="328" mass="36235">MCLWAFDISIDLLSLPLLRQLSRLSPFQVPIPTTFYSLFSQLMDPSLSDMGISLRLDADFCQGARKIITALVDLIGDMEKRIKVQEELLQHYTAREQDDHGEESSAEEEGEEEEEEEEEEAESDGEFQTVENPGSLEADDDTNSTEDGDGEGDSEEEQGSEDSGSGEFQELESPDSDSCSADDIMFSEGEEMHGSWSSTAEQLNRGPAEREVSKGRGFKDTKGIAIPVLPSFDFQSGSLLEALSVDRSDDSNSELDPPPNDGEEDDSALPESPTSDTSPGADIAFQCHSRRLDSILCVAEARTVPFRPKGRRMRTEAYACSEDFEYYV</sequence>
<keyword evidence="3" id="KW-1185">Reference proteome</keyword>